<evidence type="ECO:0000313" key="9">
    <source>
        <dbReference type="EMBL" id="SPZ84666.1"/>
    </source>
</evidence>
<evidence type="ECO:0000313" key="12">
    <source>
        <dbReference type="Proteomes" id="UP000432350"/>
    </source>
</evidence>
<name>A0A2X2IZB9_SPHMU</name>
<dbReference type="Proteomes" id="UP000251241">
    <property type="component" value="Unassembled WGS sequence"/>
</dbReference>
<gene>
    <name evidence="9" type="ORF">NCTC11343_01210</name>
    <name evidence="10" type="ORF">SPHINGO8BC_60672</name>
</gene>
<keyword evidence="3 6" id="KW-0732">Signal</keyword>
<dbReference type="Pfam" id="PF07980">
    <property type="entry name" value="SusD_RagB"/>
    <property type="match status" value="1"/>
</dbReference>
<evidence type="ECO:0000256" key="1">
    <source>
        <dbReference type="ARBA" id="ARBA00004442"/>
    </source>
</evidence>
<accession>A0A654DK22</accession>
<dbReference type="AlphaFoldDB" id="A0A2X2IZB9"/>
<accession>A0A2X2IZB9</accession>
<dbReference type="EMBL" id="UAUU01000003">
    <property type="protein sequence ID" value="SPZ84666.1"/>
    <property type="molecule type" value="Genomic_DNA"/>
</dbReference>
<sequence>MKSTRYTSLAIALLTSLTLNSCKKFLDLQPTSTVTSENAYLTGDNIEKALNGAYNSFIGNGTRPGSNANYYQWEMILQTDIRSDNAHAAGGGEIDFAQIDYNNITNTNEMVRRDWEELYGAISKCNIVIDNVDKVTDPTFSDERRKQILGEASFLRAFHYYQLVKLYGGVPLEKHSNSTDAEVLRIKRSTVAEVYDFIDSDLQVAANNLPDGFGQPSIDKVRATKGAANALLTKIWAQRPDRDYNKVLQYADAVIAGKGGYQLLQNYADLFDGKHNYNSESIIEIPYIAGSPNLSCWGGAFFFPDLDENGKINENEWRRYGTPSKDLVEAYDNAGDTERKNANIWFYSVPWADEFWNPCGDAATEIPFNVKQKHANSFQSGDHFYLLRLADIILLKAEAQNALGNTSGAINTLNVIRHRAGLADLSGISSSALKAIILNERRLELAFEGQRWDDLNRYGVTVDVMNKLNEIKFTCDNGKQSSPTLIKYNFNQNSLLLPIPLLELQANPSLTQNPGY</sequence>
<dbReference type="GeneID" id="97180653"/>
<comment type="subcellular location">
    <subcellularLocation>
        <location evidence="1">Cell outer membrane</location>
    </subcellularLocation>
</comment>
<feature type="domain" description="SusD-like N-terminal" evidence="8">
    <location>
        <begin position="24"/>
        <end position="235"/>
    </location>
</feature>
<evidence type="ECO:0000259" key="8">
    <source>
        <dbReference type="Pfam" id="PF14322"/>
    </source>
</evidence>
<dbReference type="InterPro" id="IPR033985">
    <property type="entry name" value="SusD-like_N"/>
</dbReference>
<evidence type="ECO:0000259" key="7">
    <source>
        <dbReference type="Pfam" id="PF07980"/>
    </source>
</evidence>
<dbReference type="Pfam" id="PF14322">
    <property type="entry name" value="SusD-like_3"/>
    <property type="match status" value="1"/>
</dbReference>
<dbReference type="CDD" id="cd08977">
    <property type="entry name" value="SusD"/>
    <property type="match status" value="1"/>
</dbReference>
<reference evidence="9 11" key="1">
    <citation type="submission" date="2018-06" db="EMBL/GenBank/DDBJ databases">
        <authorList>
            <consortium name="Pathogen Informatics"/>
            <person name="Doyle S."/>
        </authorList>
    </citation>
    <scope>NUCLEOTIDE SEQUENCE [LARGE SCALE GENOMIC DNA]</scope>
    <source>
        <strain evidence="9 11">NCTC11343</strain>
    </source>
</reference>
<dbReference type="PROSITE" id="PS00018">
    <property type="entry name" value="EF_HAND_1"/>
    <property type="match status" value="1"/>
</dbReference>
<feature type="domain" description="RagB/SusD" evidence="7">
    <location>
        <begin position="255"/>
        <end position="516"/>
    </location>
</feature>
<evidence type="ECO:0000256" key="2">
    <source>
        <dbReference type="ARBA" id="ARBA00006275"/>
    </source>
</evidence>
<protein>
    <submittedName>
        <fullName evidence="9 10">SusD family</fullName>
    </submittedName>
</protein>
<dbReference type="RefSeq" id="WP_070563972.1">
    <property type="nucleotide sequence ID" value="NZ_CP068086.1"/>
</dbReference>
<comment type="similarity">
    <text evidence="2">Belongs to the SusD family.</text>
</comment>
<dbReference type="GO" id="GO:0009279">
    <property type="term" value="C:cell outer membrane"/>
    <property type="evidence" value="ECO:0007669"/>
    <property type="project" value="UniProtKB-SubCell"/>
</dbReference>
<evidence type="ECO:0000313" key="11">
    <source>
        <dbReference type="Proteomes" id="UP000251241"/>
    </source>
</evidence>
<dbReference type="Gene3D" id="1.25.40.390">
    <property type="match status" value="1"/>
</dbReference>
<feature type="signal peptide" evidence="6">
    <location>
        <begin position="1"/>
        <end position="21"/>
    </location>
</feature>
<evidence type="ECO:0000256" key="6">
    <source>
        <dbReference type="SAM" id="SignalP"/>
    </source>
</evidence>
<dbReference type="EMBL" id="CABWMV010000025">
    <property type="protein sequence ID" value="VXD05736.1"/>
    <property type="molecule type" value="Genomic_DNA"/>
</dbReference>
<dbReference type="InterPro" id="IPR011990">
    <property type="entry name" value="TPR-like_helical_dom_sf"/>
</dbReference>
<dbReference type="Proteomes" id="UP000432350">
    <property type="component" value="Unassembled WGS sequence"/>
</dbReference>
<reference evidence="10 12" key="2">
    <citation type="submission" date="2019-10" db="EMBL/GenBank/DDBJ databases">
        <authorList>
            <person name="Karimi E."/>
        </authorList>
    </citation>
    <scope>NUCLEOTIDE SEQUENCE [LARGE SCALE GENOMIC DNA]</scope>
    <source>
        <strain evidence="10 12">Sphingobacterium sp. 8BC</strain>
    </source>
</reference>
<proteinExistence type="inferred from homology"/>
<evidence type="ECO:0000313" key="10">
    <source>
        <dbReference type="EMBL" id="VXD05736.1"/>
    </source>
</evidence>
<evidence type="ECO:0000256" key="5">
    <source>
        <dbReference type="ARBA" id="ARBA00023237"/>
    </source>
</evidence>
<evidence type="ECO:0000256" key="3">
    <source>
        <dbReference type="ARBA" id="ARBA00022729"/>
    </source>
</evidence>
<organism evidence="9 11">
    <name type="scientific">Sphingobacterium multivorum</name>
    <dbReference type="NCBI Taxonomy" id="28454"/>
    <lineage>
        <taxon>Bacteria</taxon>
        <taxon>Pseudomonadati</taxon>
        <taxon>Bacteroidota</taxon>
        <taxon>Sphingobacteriia</taxon>
        <taxon>Sphingobacteriales</taxon>
        <taxon>Sphingobacteriaceae</taxon>
        <taxon>Sphingobacterium</taxon>
    </lineage>
</organism>
<keyword evidence="5" id="KW-0998">Cell outer membrane</keyword>
<feature type="chain" id="PRO_5044071687" evidence="6">
    <location>
        <begin position="22"/>
        <end position="516"/>
    </location>
</feature>
<keyword evidence="4" id="KW-0472">Membrane</keyword>
<dbReference type="InterPro" id="IPR012944">
    <property type="entry name" value="SusD_RagB_dom"/>
</dbReference>
<dbReference type="SUPFAM" id="SSF48452">
    <property type="entry name" value="TPR-like"/>
    <property type="match status" value="1"/>
</dbReference>
<evidence type="ECO:0000256" key="4">
    <source>
        <dbReference type="ARBA" id="ARBA00023136"/>
    </source>
</evidence>
<dbReference type="InterPro" id="IPR018247">
    <property type="entry name" value="EF_Hand_1_Ca_BS"/>
</dbReference>